<keyword evidence="3" id="KW-1185">Reference proteome</keyword>
<sequence length="240" mass="27223">MKKLLLLSIIIAGALGCAENGNETPTKDDSNKSDSIVDEASLQERDLINEQMNLIKQYAADFAIPEDLNRIPIVVVKNAEVIKRASSGCLYAGSKGLKIVLSKNFFTQRVYEKDTGFASPLFNLLIHEIGHCYKNRQHEFGVLRKKGYKAQFKIQAGNQTRLVSYYSVQATMMHNTYFQMPKNLEKYYVGEIFGKWRAQSLEELQGHYDFEIVPEEVAASDESGDVEETPFPHDHDHILN</sequence>
<accession>A0ABY4CE07</accession>
<proteinExistence type="predicted"/>
<name>A0ABY4CE07_9BACT</name>
<feature type="compositionally biased region" description="Acidic residues" evidence="1">
    <location>
        <begin position="219"/>
        <end position="228"/>
    </location>
</feature>
<evidence type="ECO:0000256" key="1">
    <source>
        <dbReference type="SAM" id="MobiDB-lite"/>
    </source>
</evidence>
<reference evidence="2" key="1">
    <citation type="submission" date="2022-03" db="EMBL/GenBank/DDBJ databases">
        <title>Genome Identification and Characterization of new species Bdellovibrio reynosense LBG001 sp. nov. from a Mexico soil sample.</title>
        <authorList>
            <person name="Camilli A."/>
            <person name="Ajao Y."/>
            <person name="Guo X."/>
        </authorList>
    </citation>
    <scope>NUCLEOTIDE SEQUENCE</scope>
    <source>
        <strain evidence="2">LBG001</strain>
    </source>
</reference>
<feature type="region of interest" description="Disordered" evidence="1">
    <location>
        <begin position="219"/>
        <end position="240"/>
    </location>
</feature>
<evidence type="ECO:0000313" key="3">
    <source>
        <dbReference type="Proteomes" id="UP000830116"/>
    </source>
</evidence>
<gene>
    <name evidence="2" type="ORF">MNR06_03285</name>
</gene>
<evidence type="ECO:0000313" key="2">
    <source>
        <dbReference type="EMBL" id="UOF01976.1"/>
    </source>
</evidence>
<dbReference type="PROSITE" id="PS51257">
    <property type="entry name" value="PROKAR_LIPOPROTEIN"/>
    <property type="match status" value="1"/>
</dbReference>
<organism evidence="2 3">
    <name type="scientific">Bdellovibrio reynosensis</name>
    <dbReference type="NCBI Taxonomy" id="2835041"/>
    <lineage>
        <taxon>Bacteria</taxon>
        <taxon>Pseudomonadati</taxon>
        <taxon>Bdellovibrionota</taxon>
        <taxon>Bdellovibrionia</taxon>
        <taxon>Bdellovibrionales</taxon>
        <taxon>Pseudobdellovibrionaceae</taxon>
        <taxon>Bdellovibrio</taxon>
    </lineage>
</organism>
<dbReference type="RefSeq" id="WP_243538595.1">
    <property type="nucleotide sequence ID" value="NZ_CP093442.1"/>
</dbReference>
<feature type="compositionally biased region" description="Basic and acidic residues" evidence="1">
    <location>
        <begin position="230"/>
        <end position="240"/>
    </location>
</feature>
<dbReference type="EMBL" id="CP093442">
    <property type="protein sequence ID" value="UOF01976.1"/>
    <property type="molecule type" value="Genomic_DNA"/>
</dbReference>
<dbReference type="Proteomes" id="UP000830116">
    <property type="component" value="Chromosome"/>
</dbReference>
<protein>
    <submittedName>
        <fullName evidence="2">Uncharacterized protein</fullName>
    </submittedName>
</protein>